<dbReference type="SUPFAM" id="SSF141694">
    <property type="entry name" value="AF2212/PG0164-like"/>
    <property type="match status" value="1"/>
</dbReference>
<sequence length="151" mass="16013">MSHTFSTLVELNGKTATGFRVPAEVVEALGQGRRPKVRVTVGPHTYRSTVAVYSGEFMLPLSAANRAAAGVAAGDTVEVALEADLAERTVEMPDDLGSALAERTGARAAFDKLSFTAQRERTEAVTSAKRAETRERRIAKIVAELAGDGLP</sequence>
<reference evidence="1 2" key="1">
    <citation type="submission" date="2016-10" db="EMBL/GenBank/DDBJ databases">
        <authorList>
            <person name="de Groot N.N."/>
        </authorList>
    </citation>
    <scope>NUCLEOTIDE SEQUENCE [LARGE SCALE GENOMIC DNA]</scope>
    <source>
        <strain evidence="1 2">DSM 44637</strain>
    </source>
</reference>
<evidence type="ECO:0000313" key="2">
    <source>
        <dbReference type="Proteomes" id="UP000199137"/>
    </source>
</evidence>
<dbReference type="RefSeq" id="WP_093577304.1">
    <property type="nucleotide sequence ID" value="NZ_FOWC01000028.1"/>
</dbReference>
<dbReference type="AlphaFoldDB" id="A0A1I6BI96"/>
<dbReference type="STRING" id="112413.SAMN05421854_12823"/>
<dbReference type="InterPro" id="IPR037079">
    <property type="entry name" value="AF2212/PG0164-like_sf"/>
</dbReference>
<dbReference type="OrthoDB" id="2604865at2"/>
<accession>A0A1I6BI96</accession>
<evidence type="ECO:0008006" key="3">
    <source>
        <dbReference type="Google" id="ProtNLM"/>
    </source>
</evidence>
<dbReference type="Gene3D" id="2.40.30.100">
    <property type="entry name" value="AF2212/PG0164-like"/>
    <property type="match status" value="1"/>
</dbReference>
<gene>
    <name evidence="1" type="ORF">SAMN05421854_12823</name>
</gene>
<evidence type="ECO:0000313" key="1">
    <source>
        <dbReference type="EMBL" id="SFQ80656.1"/>
    </source>
</evidence>
<dbReference type="EMBL" id="FOWC01000028">
    <property type="protein sequence ID" value="SFQ80656.1"/>
    <property type="molecule type" value="Genomic_DNA"/>
</dbReference>
<proteinExistence type="predicted"/>
<dbReference type="Pfam" id="PF08922">
    <property type="entry name" value="DUF1905"/>
    <property type="match status" value="1"/>
</dbReference>
<organism evidence="1 2">
    <name type="scientific">Amycolatopsis rubida</name>
    <dbReference type="NCBI Taxonomy" id="112413"/>
    <lineage>
        <taxon>Bacteria</taxon>
        <taxon>Bacillati</taxon>
        <taxon>Actinomycetota</taxon>
        <taxon>Actinomycetes</taxon>
        <taxon>Pseudonocardiales</taxon>
        <taxon>Pseudonocardiaceae</taxon>
        <taxon>Amycolatopsis</taxon>
    </lineage>
</organism>
<protein>
    <recommendedName>
        <fullName evidence="3">DUF1905 domain-containing protein</fullName>
    </recommendedName>
</protein>
<dbReference type="Pfam" id="PF13376">
    <property type="entry name" value="OmdA"/>
    <property type="match status" value="1"/>
</dbReference>
<name>A0A1I6BI96_9PSEU</name>
<dbReference type="InterPro" id="IPR015018">
    <property type="entry name" value="DUF1905"/>
</dbReference>
<dbReference type="Proteomes" id="UP000199137">
    <property type="component" value="Unassembled WGS sequence"/>
</dbReference>